<evidence type="ECO:0000313" key="3">
    <source>
        <dbReference type="Proteomes" id="UP000054538"/>
    </source>
</evidence>
<dbReference type="EMBL" id="KN831343">
    <property type="protein sequence ID" value="KIK72015.1"/>
    <property type="molecule type" value="Genomic_DNA"/>
</dbReference>
<dbReference type="Proteomes" id="UP000054538">
    <property type="component" value="Unassembled WGS sequence"/>
</dbReference>
<reference evidence="3" key="2">
    <citation type="submission" date="2015-01" db="EMBL/GenBank/DDBJ databases">
        <title>Evolutionary Origins and Diversification of the Mycorrhizal Mutualists.</title>
        <authorList>
            <consortium name="DOE Joint Genome Institute"/>
            <consortium name="Mycorrhizal Genomics Consortium"/>
            <person name="Kohler A."/>
            <person name="Kuo A."/>
            <person name="Nagy L.G."/>
            <person name="Floudas D."/>
            <person name="Copeland A."/>
            <person name="Barry K.W."/>
            <person name="Cichocki N."/>
            <person name="Veneault-Fourrey C."/>
            <person name="LaButti K."/>
            <person name="Lindquist E.A."/>
            <person name="Lipzen A."/>
            <person name="Lundell T."/>
            <person name="Morin E."/>
            <person name="Murat C."/>
            <person name="Riley R."/>
            <person name="Ohm R."/>
            <person name="Sun H."/>
            <person name="Tunlid A."/>
            <person name="Henrissat B."/>
            <person name="Grigoriev I.V."/>
            <person name="Hibbett D.S."/>
            <person name="Martin F."/>
        </authorList>
    </citation>
    <scope>NUCLEOTIDE SEQUENCE [LARGE SCALE GENOMIC DNA]</scope>
    <source>
        <strain evidence="3">Ve08.2h10</strain>
    </source>
</reference>
<evidence type="ECO:0000313" key="2">
    <source>
        <dbReference type="EMBL" id="KIK72015.1"/>
    </source>
</evidence>
<evidence type="ECO:0000256" key="1">
    <source>
        <dbReference type="SAM" id="MobiDB-lite"/>
    </source>
</evidence>
<accession>A0A0D0D5B3</accession>
<organism evidence="2 3">
    <name type="scientific">Paxillus rubicundulus Ve08.2h10</name>
    <dbReference type="NCBI Taxonomy" id="930991"/>
    <lineage>
        <taxon>Eukaryota</taxon>
        <taxon>Fungi</taxon>
        <taxon>Dikarya</taxon>
        <taxon>Basidiomycota</taxon>
        <taxon>Agaricomycotina</taxon>
        <taxon>Agaricomycetes</taxon>
        <taxon>Agaricomycetidae</taxon>
        <taxon>Boletales</taxon>
        <taxon>Paxilineae</taxon>
        <taxon>Paxillaceae</taxon>
        <taxon>Paxillus</taxon>
    </lineage>
</organism>
<proteinExistence type="predicted"/>
<dbReference type="HOGENOM" id="CLU_1696100_0_0_1"/>
<dbReference type="InParanoid" id="A0A0D0D5B3"/>
<gene>
    <name evidence="2" type="ORF">PAXRUDRAFT_22508</name>
</gene>
<reference evidence="2 3" key="1">
    <citation type="submission" date="2014-04" db="EMBL/GenBank/DDBJ databases">
        <authorList>
            <consortium name="DOE Joint Genome Institute"/>
            <person name="Kuo A."/>
            <person name="Kohler A."/>
            <person name="Jargeat P."/>
            <person name="Nagy L.G."/>
            <person name="Floudas D."/>
            <person name="Copeland A."/>
            <person name="Barry K.W."/>
            <person name="Cichocki N."/>
            <person name="Veneault-Fourrey C."/>
            <person name="LaButti K."/>
            <person name="Lindquist E.A."/>
            <person name="Lipzen A."/>
            <person name="Lundell T."/>
            <person name="Morin E."/>
            <person name="Murat C."/>
            <person name="Sun H."/>
            <person name="Tunlid A."/>
            <person name="Henrissat B."/>
            <person name="Grigoriev I.V."/>
            <person name="Hibbett D.S."/>
            <person name="Martin F."/>
            <person name="Nordberg H.P."/>
            <person name="Cantor M.N."/>
            <person name="Hua S.X."/>
        </authorList>
    </citation>
    <scope>NUCLEOTIDE SEQUENCE [LARGE SCALE GENOMIC DNA]</scope>
    <source>
        <strain evidence="2 3">Ve08.2h10</strain>
    </source>
</reference>
<feature type="region of interest" description="Disordered" evidence="1">
    <location>
        <begin position="1"/>
        <end position="51"/>
    </location>
</feature>
<dbReference type="AlphaFoldDB" id="A0A0D0D5B3"/>
<name>A0A0D0D5B3_9AGAM</name>
<sequence>MPPLSPGKGGLQSILVDQATSGAVEGSNPSPGTSKGSIPRPFQRPNLSIRSGDIKAASYPLKAGPNFGCPKGKIWPSSDPMDQIIKGLEVRVASLKKQVERIPDLELQLSSMAWVVEALWEQVTPPASVGLSPDAETPFGNGKFPSETRFPHIGG</sequence>
<feature type="compositionally biased region" description="Polar residues" evidence="1">
    <location>
        <begin position="27"/>
        <end position="36"/>
    </location>
</feature>
<feature type="region of interest" description="Disordered" evidence="1">
    <location>
        <begin position="129"/>
        <end position="155"/>
    </location>
</feature>
<keyword evidence="3" id="KW-1185">Reference proteome</keyword>
<protein>
    <submittedName>
        <fullName evidence="2">Uncharacterized protein</fullName>
    </submittedName>
</protein>